<sequence>MEKYKTSENMLKLKLCIFYCILLRYNMKQVNPSSLVPGKKYLIDCFKPFQTKPFVKKYATFHCKKSDGTCHFTNIYVRERGMWVPSTSFLLSIRNITSIDYWRYTYYEKVDDSIRQRIDTSDIQTDTILRPLLMEEMLSDIDPYMSKIASRLFLCSTT</sequence>
<proteinExistence type="predicted"/>
<evidence type="ECO:0000313" key="1">
    <source>
        <dbReference type="EMBL" id="QHS83436.1"/>
    </source>
</evidence>
<protein>
    <submittedName>
        <fullName evidence="1">Uncharacterized protein</fullName>
    </submittedName>
</protein>
<dbReference type="EMBL" id="MN738755">
    <property type="protein sequence ID" value="QHS83436.1"/>
    <property type="molecule type" value="Genomic_DNA"/>
</dbReference>
<organism evidence="1">
    <name type="scientific">viral metagenome</name>
    <dbReference type="NCBI Taxonomy" id="1070528"/>
    <lineage>
        <taxon>unclassified sequences</taxon>
        <taxon>metagenomes</taxon>
        <taxon>organismal metagenomes</taxon>
    </lineage>
</organism>
<name>A0A6C0AV56_9ZZZZ</name>
<accession>A0A6C0AV56</accession>
<reference evidence="1" key="1">
    <citation type="journal article" date="2020" name="Nature">
        <title>Giant virus diversity and host interactions through global metagenomics.</title>
        <authorList>
            <person name="Schulz F."/>
            <person name="Roux S."/>
            <person name="Paez-Espino D."/>
            <person name="Jungbluth S."/>
            <person name="Walsh D.A."/>
            <person name="Denef V.J."/>
            <person name="McMahon K.D."/>
            <person name="Konstantinidis K.T."/>
            <person name="Eloe-Fadrosh E.A."/>
            <person name="Kyrpides N.C."/>
            <person name="Woyke T."/>
        </authorList>
    </citation>
    <scope>NUCLEOTIDE SEQUENCE</scope>
    <source>
        <strain evidence="1">GVMAG-S-ERX555943-30</strain>
    </source>
</reference>
<dbReference type="AlphaFoldDB" id="A0A6C0AV56"/>